<name>A0A4Y9TDU9_PSEFL</name>
<dbReference type="InterPro" id="IPR044925">
    <property type="entry name" value="His-Me_finger_sf"/>
</dbReference>
<proteinExistence type="inferred from homology"/>
<evidence type="ECO:0000259" key="8">
    <source>
        <dbReference type="Pfam" id="PF06958"/>
    </source>
</evidence>
<dbReference type="RefSeq" id="WP_068934733.1">
    <property type="nucleotide sequence ID" value="NZ_SPVI01000008.1"/>
</dbReference>
<evidence type="ECO:0000256" key="1">
    <source>
        <dbReference type="ARBA" id="ARBA00006811"/>
    </source>
</evidence>
<dbReference type="SUPFAM" id="SSF69369">
    <property type="entry name" value="Cloacin translocation domain"/>
    <property type="match status" value="1"/>
</dbReference>
<keyword evidence="3" id="KW-0540">Nuclease</keyword>
<dbReference type="GO" id="GO:0019835">
    <property type="term" value="P:cytolysis"/>
    <property type="evidence" value="ECO:0007669"/>
    <property type="project" value="InterPro"/>
</dbReference>
<dbReference type="CDD" id="cd00085">
    <property type="entry name" value="HNHc"/>
    <property type="match status" value="1"/>
</dbReference>
<evidence type="ECO:0000256" key="4">
    <source>
        <dbReference type="ARBA" id="ARBA00022759"/>
    </source>
</evidence>
<accession>A0A4Y9TDU9</accession>
<evidence type="ECO:0000256" key="7">
    <source>
        <dbReference type="ARBA" id="ARBA00023048"/>
    </source>
</evidence>
<dbReference type="GO" id="GO:0005102">
    <property type="term" value="F:signaling receptor binding"/>
    <property type="evidence" value="ECO:0007669"/>
    <property type="project" value="InterPro"/>
</dbReference>
<comment type="similarity">
    <text evidence="1">Belongs to the colicin/pyosin nuclease family.</text>
</comment>
<dbReference type="Pfam" id="PF21431">
    <property type="entry name" value="Col-Pyo_DNase"/>
    <property type="match status" value="1"/>
</dbReference>
<dbReference type="GO" id="GO:0042742">
    <property type="term" value="P:defense response to bacterium"/>
    <property type="evidence" value="ECO:0007669"/>
    <property type="project" value="UniProtKB-KW"/>
</dbReference>
<keyword evidence="5" id="KW-0378">Hydrolase</keyword>
<protein>
    <recommendedName>
        <fullName evidence="8">Pyosin/cloacin translocation domain-containing protein</fullName>
    </recommendedName>
</protein>
<dbReference type="InterPro" id="IPR037146">
    <property type="entry name" value="Colicin/pyocin_DNase_dom_sf"/>
</dbReference>
<dbReference type="InterPro" id="IPR003615">
    <property type="entry name" value="HNH_nuc"/>
</dbReference>
<keyword evidence="7" id="KW-0078">Bacteriocin</keyword>
<feature type="domain" description="Pyosin/cloacin translocation" evidence="8">
    <location>
        <begin position="300"/>
        <end position="434"/>
    </location>
</feature>
<dbReference type="GO" id="GO:0004519">
    <property type="term" value="F:endonuclease activity"/>
    <property type="evidence" value="ECO:0007669"/>
    <property type="project" value="UniProtKB-KW"/>
</dbReference>
<evidence type="ECO:0000313" key="9">
    <source>
        <dbReference type="EMBL" id="TFW42494.1"/>
    </source>
</evidence>
<evidence type="ECO:0000313" key="10">
    <source>
        <dbReference type="Proteomes" id="UP000297322"/>
    </source>
</evidence>
<dbReference type="GO" id="GO:0031640">
    <property type="term" value="P:killing of cells of another organism"/>
    <property type="evidence" value="ECO:0007669"/>
    <property type="project" value="UniProtKB-KW"/>
</dbReference>
<dbReference type="InterPro" id="IPR003060">
    <property type="entry name" value="Pyocin_killer"/>
</dbReference>
<gene>
    <name evidence="9" type="ORF">E4T65_14535</name>
</gene>
<evidence type="ECO:0000256" key="5">
    <source>
        <dbReference type="ARBA" id="ARBA00022801"/>
    </source>
</evidence>
<keyword evidence="2" id="KW-0929">Antimicrobial</keyword>
<evidence type="ECO:0000256" key="2">
    <source>
        <dbReference type="ARBA" id="ARBA00022529"/>
    </source>
</evidence>
<dbReference type="Proteomes" id="UP000297322">
    <property type="component" value="Unassembled WGS sequence"/>
</dbReference>
<reference evidence="9 10" key="1">
    <citation type="submission" date="2019-03" db="EMBL/GenBank/DDBJ databases">
        <title>Biocontrol and xenobiotic degradation properties of endophytic Pseudomonas fluorescens strain BRZ63.</title>
        <authorList>
            <person name="Chlebek D.A."/>
            <person name="Pinski A."/>
            <person name="Zur J.P."/>
            <person name="Michalska J."/>
            <person name="Hupert-Kocurek K.T."/>
        </authorList>
    </citation>
    <scope>NUCLEOTIDE SEQUENCE [LARGE SCALE GENOMIC DNA]</scope>
    <source>
        <strain evidence="9 10">BRZ63</strain>
    </source>
</reference>
<dbReference type="EMBL" id="SPVI01000008">
    <property type="protein sequence ID" value="TFW42494.1"/>
    <property type="molecule type" value="Genomic_DNA"/>
</dbReference>
<evidence type="ECO:0000256" key="3">
    <source>
        <dbReference type="ARBA" id="ARBA00022722"/>
    </source>
</evidence>
<organism evidence="9 10">
    <name type="scientific">Pseudomonas fluorescens</name>
    <dbReference type="NCBI Taxonomy" id="294"/>
    <lineage>
        <taxon>Bacteria</taxon>
        <taxon>Pseudomonadati</taxon>
        <taxon>Pseudomonadota</taxon>
        <taxon>Gammaproteobacteria</taxon>
        <taxon>Pseudomonadales</taxon>
        <taxon>Pseudomonadaceae</taxon>
        <taxon>Pseudomonas</taxon>
    </lineage>
</organism>
<dbReference type="SUPFAM" id="SSF54060">
    <property type="entry name" value="His-Me finger endonucleases"/>
    <property type="match status" value="1"/>
</dbReference>
<dbReference type="PRINTS" id="PR01300">
    <property type="entry name" value="PYOCINKILLER"/>
</dbReference>
<dbReference type="InterPro" id="IPR016128">
    <property type="entry name" value="Pyosin/cloacin_T_dom"/>
</dbReference>
<keyword evidence="4" id="KW-0255">Endonuclease</keyword>
<dbReference type="GO" id="GO:0016787">
    <property type="term" value="F:hydrolase activity"/>
    <property type="evidence" value="ECO:0007669"/>
    <property type="project" value="UniProtKB-KW"/>
</dbReference>
<comment type="caution">
    <text evidence="9">The sequence shown here is derived from an EMBL/GenBank/DDBJ whole genome shotgun (WGS) entry which is preliminary data.</text>
</comment>
<dbReference type="Pfam" id="PF06958">
    <property type="entry name" value="Pyocin_S"/>
    <property type="match status" value="1"/>
</dbReference>
<dbReference type="AlphaFoldDB" id="A0A4Y9TDU9"/>
<dbReference type="InterPro" id="IPR036302">
    <property type="entry name" value="Pyosin/cloacin_T_dom_sf"/>
</dbReference>
<keyword evidence="6" id="KW-0044">Antibiotic</keyword>
<evidence type="ECO:0000256" key="6">
    <source>
        <dbReference type="ARBA" id="ARBA00023022"/>
    </source>
</evidence>
<dbReference type="Gene3D" id="3.90.540.10">
    <property type="entry name" value="Colicin/pyocin, DNase domain"/>
    <property type="match status" value="1"/>
</dbReference>
<sequence>MSGSGEGPIELGLTEINAVNELPITIPGGIGSGGSGANATKINNEVRTIKAIDLTANKLIDTLDTHYIAEIDKNDKNLLVATEATLTELEGTAGTGSQLPMEKINLRLEAINKLTASKSTELEIQKSIVSAYFYKDPLTDTRRNVVGTFGTQLGRQGRDRNHASFIRSYQAAYAAKLIQAQIDVLNTQAAAARQALLEARQIQAANRFSVSGPAAKAGALLVTTAGTVISVETTTLSLRAAVSAAIAALNGLVASVGAGLIVGISALFYSPKLANGELPERYTFSTPLSDLLPDTTDDLSAIAAEGGTIDLPYRLSSKTAANGQSEVFVVKTDGAILPSRVNVLAATYDAQQNLYSVTTANTPPRTLTWTPIVEPGNNSSTTPAEQSEPAIYPGATVTPIEGRTDIFPGVVEASFDDFITVFPADSGIPPIYVMFKDRREDPGVVTGNGQPVTGNWLDAASRGEGAAIASQLADQLKGKEFKNFKSFRKFFWTIVSLDPVLSAQFKGANRTLIKNGTSPFTIPSEQVGGRGQFEIHHIIPVHPSGAVYDIDNMRIMTPRLHIQTHSKKGDQ</sequence>